<feature type="compositionally biased region" description="Basic residues" evidence="1">
    <location>
        <begin position="973"/>
        <end position="984"/>
    </location>
</feature>
<name>A0A914BH98_PATMI</name>
<accession>A0A914BH98</accession>
<dbReference type="InterPro" id="IPR028730">
    <property type="entry name" value="ZFYVE26"/>
</dbReference>
<evidence type="ECO:0000313" key="3">
    <source>
        <dbReference type="Proteomes" id="UP000887568"/>
    </source>
</evidence>
<dbReference type="RefSeq" id="XP_038075265.1">
    <property type="nucleotide sequence ID" value="XM_038219337.1"/>
</dbReference>
<evidence type="ECO:0000313" key="2">
    <source>
        <dbReference type="EnsemblMetazoa" id="XP_038075265.1"/>
    </source>
</evidence>
<organism evidence="2 3">
    <name type="scientific">Patiria miniata</name>
    <name type="common">Bat star</name>
    <name type="synonym">Asterina miniata</name>
    <dbReference type="NCBI Taxonomy" id="46514"/>
    <lineage>
        <taxon>Eukaryota</taxon>
        <taxon>Metazoa</taxon>
        <taxon>Echinodermata</taxon>
        <taxon>Eleutherozoa</taxon>
        <taxon>Asterozoa</taxon>
        <taxon>Asteroidea</taxon>
        <taxon>Valvatacea</taxon>
        <taxon>Valvatida</taxon>
        <taxon>Asterinidae</taxon>
        <taxon>Patiria</taxon>
    </lineage>
</organism>
<feature type="compositionally biased region" description="Polar residues" evidence="1">
    <location>
        <begin position="555"/>
        <end position="570"/>
    </location>
</feature>
<dbReference type="GO" id="GO:0000281">
    <property type="term" value="P:mitotic cytokinesis"/>
    <property type="evidence" value="ECO:0007669"/>
    <property type="project" value="InterPro"/>
</dbReference>
<feature type="compositionally biased region" description="Polar residues" evidence="1">
    <location>
        <begin position="591"/>
        <end position="615"/>
    </location>
</feature>
<dbReference type="GO" id="GO:0000724">
    <property type="term" value="P:double-strand break repair via homologous recombination"/>
    <property type="evidence" value="ECO:0007669"/>
    <property type="project" value="InterPro"/>
</dbReference>
<proteinExistence type="predicted"/>
<feature type="region of interest" description="Disordered" evidence="1">
    <location>
        <begin position="754"/>
        <end position="788"/>
    </location>
</feature>
<feature type="compositionally biased region" description="Basic and acidic residues" evidence="1">
    <location>
        <begin position="910"/>
        <end position="925"/>
    </location>
</feature>
<dbReference type="GeneID" id="119743025"/>
<dbReference type="EnsemblMetazoa" id="XM_038219337.1">
    <property type="protein sequence ID" value="XP_038075265.1"/>
    <property type="gene ID" value="LOC119743025"/>
</dbReference>
<dbReference type="Proteomes" id="UP000887568">
    <property type="component" value="Unplaced"/>
</dbReference>
<feature type="compositionally biased region" description="Polar residues" evidence="1">
    <location>
        <begin position="880"/>
        <end position="891"/>
    </location>
</feature>
<dbReference type="GO" id="GO:0032465">
    <property type="term" value="P:regulation of cytokinesis"/>
    <property type="evidence" value="ECO:0007669"/>
    <property type="project" value="TreeGrafter"/>
</dbReference>
<dbReference type="OMA" id="PKNYFRM"/>
<dbReference type="PANTHER" id="PTHR46591">
    <property type="entry name" value="ZINC FINGER FYVE DOMAIN-CONTAINING PROTEIN 26"/>
    <property type="match status" value="1"/>
</dbReference>
<dbReference type="GO" id="GO:0030496">
    <property type="term" value="C:midbody"/>
    <property type="evidence" value="ECO:0007669"/>
    <property type="project" value="TreeGrafter"/>
</dbReference>
<dbReference type="PANTHER" id="PTHR46591:SF1">
    <property type="entry name" value="ZINC FINGER FYVE DOMAIN-CONTAINING PROTEIN 26"/>
    <property type="match status" value="1"/>
</dbReference>
<reference evidence="2" key="1">
    <citation type="submission" date="2022-11" db="UniProtKB">
        <authorList>
            <consortium name="EnsemblMetazoa"/>
        </authorList>
    </citation>
    <scope>IDENTIFICATION</scope>
</reference>
<sequence>MTSYTPASTNTHPFGQEEEVSRQQLFVAFCNHLHLGQWELVRACGQTLLAKYGEEGAWLEPEVRKVLEAVVEHPFDCSLASESVPSAHHLAWLALQEHRNLTTNLEERLPHSLSTLVEFRLLLHSASEYSTAAIIQDVYNLFIYIQDITKAEQLGNPLSPNPHAPSITDKIRAFLKVCLQRDTNPGHAIINHLRLPTSSRRHLPHNQSLQEVYVDCLTEDISALRQAPGNREKLVARVYKVLSLMGPSRDMEDLQLESLFLNLLDLTKPPHQLLRIQSLYSSLLGRGSPYLIRELCRIEGQERIQELNAELKSTHLKLDMLSQELRITLRLAKMENRELAWKEMFQQALSRERHVLANVLDTCMTLIRDGMYSELVTLMSPDEFAPLKPLVLLLGWNHVSSCDSANRLLEALHVPSETNSVSEPLLDQACGKLTHQVQLVQWCLEKTRPFLLASGVDPGFDPKASEMFCELDSRSVLHMLHHATNLSQLDSAEVFDILSKKPQLDVKSEEVPKSSGKSVHFEEPQQLSIQQERDIAIYRSFLAIKSCMTALSNSTQCRKPREQSNLNKQGASLGASRSAPVLLQPEDSKRTGNTSLTPHQPHTSQGDSGRSTSKQAADDSAGLHQVNSWEKDVLQHLREARHQLSLLYPLTYRVETLENIFSLLFTRSEDAFVRKAAMSDSGGEEGIVDEEWQNKSVTSLESTPKNEHFTFNLGAELLPVGLSSSDSKLLDAPRPAQVEMLTESMSTGVMESLMSAEKRDRTSSGSIVAKRSNTERSSESHSQHSSNSLGPVKICFVADEDIIDALLSTLKECLADLAEARYSLAGPSASVEVLQEAGGRLMKYMHCSVSTSTMAQRISQLTQRVNEAWWRYRLVSQATGSQNASQGSANGNRPVRDSSSDDELYMTGFHGDKDDKRGDKVDGDKKRRRSRVSSLSGKSGSGTSRSNSRDDSRPHLARLSTGFTSADGSTSSSKRRKRRRRQKSTSKAPTSERGVVARMLSSQDTLLRMCLHRGSYAQALQVVKMFELEDTPEVSEVYFAEHWEQTLRRLQNIDAKAAKTDSISGIPKVKPSGSSSSIASIAASGAASLSVSGVVDDLLATSVLPLLPTAPLVGSDQHEKHSLVTTMLRNIQRLNIAGVVVFDLACSACKSWKASKNLLEVAKGRLQLGHHSPGEFDQSFKPRLQSQPNTKVDPLQLLVGILPFVHQMTNLISPTSADATALIRQDIMEEFFQRSASDALLQATKPLDAIGLRAHVNLVLEQRKAVLGLSRALQAESNKRTPGSSGSAAQNLPPSEMDHGLKVSPKGRSVVHQAMRQLLQTFDKCGNHCYSLTALLSTTGLDHDAEYSNYLMSLYAHVSVLSSLLVEAKEWHLGLDQPVPCGSMKAVNPYCVLEESPNFLLGRLMFQNQIPPVRLEGVADQLKLNLVHVIVRSCCPAIPMHIKPDRPPRPQASAPKSSLYRIVLNDPGEGMEWSSEVRHPEVVARDLLSKMIMLMKGHATSINPNGHFGLRASVLASSSKDFQALAEATRELAYVDLDQLECAKQRLCFFANVMNLMLAHASLHHIYQQLICKDVTLPCSGHTRHSSLTERLHLEDVVTLPGTSSRQIIERIAYLNKMAYRIGQLGVVSAFELRYIILRPGLHPPSCFNHILLHRLHGKFVNKLQQDNSIHLFPSIKKKMIDKSNSCLGFQCFFPLNPASCKA</sequence>
<keyword evidence="3" id="KW-1185">Reference proteome</keyword>
<dbReference type="GO" id="GO:0032266">
    <property type="term" value="F:phosphatidylinositol-3-phosphate binding"/>
    <property type="evidence" value="ECO:0007669"/>
    <property type="project" value="InterPro"/>
</dbReference>
<evidence type="ECO:0008006" key="4">
    <source>
        <dbReference type="Google" id="ProtNLM"/>
    </source>
</evidence>
<feature type="region of interest" description="Disordered" evidence="1">
    <location>
        <begin position="555"/>
        <end position="622"/>
    </location>
</feature>
<feature type="compositionally biased region" description="Polar residues" evidence="1">
    <location>
        <begin position="1280"/>
        <end position="1293"/>
    </location>
</feature>
<protein>
    <recommendedName>
        <fullName evidence="4">Zinc finger FYVE domain-containing protein 26</fullName>
    </recommendedName>
</protein>
<feature type="compositionally biased region" description="Low complexity" evidence="1">
    <location>
        <begin position="932"/>
        <end position="946"/>
    </location>
</feature>
<dbReference type="GO" id="GO:0005765">
    <property type="term" value="C:lysosomal membrane"/>
    <property type="evidence" value="ECO:0007669"/>
    <property type="project" value="TreeGrafter"/>
</dbReference>
<dbReference type="GO" id="GO:0005813">
    <property type="term" value="C:centrosome"/>
    <property type="evidence" value="ECO:0007669"/>
    <property type="project" value="TreeGrafter"/>
</dbReference>
<dbReference type="OrthoDB" id="1936617at2759"/>
<feature type="compositionally biased region" description="Basic and acidic residues" evidence="1">
    <location>
        <begin position="772"/>
        <end position="782"/>
    </location>
</feature>
<feature type="region of interest" description="Disordered" evidence="1">
    <location>
        <begin position="880"/>
        <end position="994"/>
    </location>
</feature>
<feature type="region of interest" description="Disordered" evidence="1">
    <location>
        <begin position="1276"/>
        <end position="1303"/>
    </location>
</feature>
<evidence type="ECO:0000256" key="1">
    <source>
        <dbReference type="SAM" id="MobiDB-lite"/>
    </source>
</evidence>